<gene>
    <name evidence="2" type="ORF">CYNAS_LOCUS7037</name>
</gene>
<evidence type="ECO:0000313" key="3">
    <source>
        <dbReference type="Proteomes" id="UP001176961"/>
    </source>
</evidence>
<feature type="signal peptide" evidence="1">
    <location>
        <begin position="1"/>
        <end position="28"/>
    </location>
</feature>
<dbReference type="AlphaFoldDB" id="A0AA36M0H2"/>
<evidence type="ECO:0008006" key="4">
    <source>
        <dbReference type="Google" id="ProtNLM"/>
    </source>
</evidence>
<proteinExistence type="predicted"/>
<sequence>MRAHTLLKISMNFLLLYLGACLSVLASAKEPAAQQNSYVCRLGKCVQVKTAELRQQGVRKSFANRGECEKNCRPHN</sequence>
<dbReference type="EMBL" id="CATQJL010000112">
    <property type="protein sequence ID" value="CAJ0595054.1"/>
    <property type="molecule type" value="Genomic_DNA"/>
</dbReference>
<dbReference type="Proteomes" id="UP001176961">
    <property type="component" value="Unassembled WGS sequence"/>
</dbReference>
<evidence type="ECO:0000256" key="1">
    <source>
        <dbReference type="SAM" id="SignalP"/>
    </source>
</evidence>
<feature type="chain" id="PRO_5041321120" description="Secreted protein" evidence="1">
    <location>
        <begin position="29"/>
        <end position="76"/>
    </location>
</feature>
<accession>A0AA36M0H2</accession>
<evidence type="ECO:0000313" key="2">
    <source>
        <dbReference type="EMBL" id="CAJ0595054.1"/>
    </source>
</evidence>
<reference evidence="2" key="1">
    <citation type="submission" date="2023-07" db="EMBL/GenBank/DDBJ databases">
        <authorList>
            <consortium name="CYATHOMIX"/>
        </authorList>
    </citation>
    <scope>NUCLEOTIDE SEQUENCE</scope>
    <source>
        <strain evidence="2">N/A</strain>
    </source>
</reference>
<organism evidence="2 3">
    <name type="scientific">Cylicocyclus nassatus</name>
    <name type="common">Nematode worm</name>
    <dbReference type="NCBI Taxonomy" id="53992"/>
    <lineage>
        <taxon>Eukaryota</taxon>
        <taxon>Metazoa</taxon>
        <taxon>Ecdysozoa</taxon>
        <taxon>Nematoda</taxon>
        <taxon>Chromadorea</taxon>
        <taxon>Rhabditida</taxon>
        <taxon>Rhabditina</taxon>
        <taxon>Rhabditomorpha</taxon>
        <taxon>Strongyloidea</taxon>
        <taxon>Strongylidae</taxon>
        <taxon>Cylicocyclus</taxon>
    </lineage>
</organism>
<keyword evidence="3" id="KW-1185">Reference proteome</keyword>
<comment type="caution">
    <text evidence="2">The sequence shown here is derived from an EMBL/GenBank/DDBJ whole genome shotgun (WGS) entry which is preliminary data.</text>
</comment>
<protein>
    <recommendedName>
        <fullName evidence="4">Secreted protein</fullName>
    </recommendedName>
</protein>
<name>A0AA36M0H2_CYLNA</name>
<keyword evidence="1" id="KW-0732">Signal</keyword>